<evidence type="ECO:0000313" key="2">
    <source>
        <dbReference type="EMBL" id="EGF97762.1"/>
    </source>
</evidence>
<dbReference type="RefSeq" id="XP_007418980.1">
    <property type="nucleotide sequence ID" value="XM_007418918.1"/>
</dbReference>
<accession>F4SC67</accession>
<dbReference type="GeneID" id="18925211"/>
<sequence length="505" mass="57498">MATTDPPTLGSARKKTLRSSAVNHLTPEKRAYNINNRRPTELLAATPSTAVPKQTHAKVVLPDNILASTNEELGMVIENNHYKRYNCRAKALQVVEKKKWNISAVNLTKDSFTDNVEKDIMAGVYAVIYVNLSIQEADLKIVRGELSRSNITILRVQMDHGLRKAMDLKNLYAKKDDAPDEEIGTIPCRVDDPRVIAEQKRELAAGFPTCKCSNCRPKAAEMLICNFPRLTKKNYKLAMEDPFSVEGFLKPEEIEAKKNELNTGDSTETSKKTFQKRRNGTLHPALKELADELVLNYRLHYNKVYGEDDCCESEDYFGLDEARAIVNSLDKIKHQQDIEQNMGGDIIEGGVKVVFDYIEEWRTREVALEYSQKKAKLLETKTTSDVNRVLTEVTNITPTPTGPAAPNKKKRRSSAQVKADKEATVLKAAYNWRCLDWLRVDKVPYDQLDAKEEAYQNKRWISASGLPTVTEFGLDWVILSLRAMFRKRIMEFGVDWFLRVCRILF</sequence>
<gene>
    <name evidence="2" type="ORF">MELLADRAFT_114103</name>
</gene>
<dbReference type="EMBL" id="GL883201">
    <property type="protein sequence ID" value="EGF97762.1"/>
    <property type="molecule type" value="Genomic_DNA"/>
</dbReference>
<dbReference type="AlphaFoldDB" id="F4SC67"/>
<evidence type="ECO:0000256" key="1">
    <source>
        <dbReference type="SAM" id="MobiDB-lite"/>
    </source>
</evidence>
<name>F4SC67_MELLP</name>
<reference evidence="3" key="1">
    <citation type="journal article" date="2011" name="Proc. Natl. Acad. Sci. U.S.A.">
        <title>Obligate biotrophy features unraveled by the genomic analysis of rust fungi.</title>
        <authorList>
            <person name="Duplessis S."/>
            <person name="Cuomo C.A."/>
            <person name="Lin Y.-C."/>
            <person name="Aerts A."/>
            <person name="Tisserant E."/>
            <person name="Veneault-Fourrey C."/>
            <person name="Joly D.L."/>
            <person name="Hacquard S."/>
            <person name="Amselem J."/>
            <person name="Cantarel B.L."/>
            <person name="Chiu R."/>
            <person name="Coutinho P.M."/>
            <person name="Feau N."/>
            <person name="Field M."/>
            <person name="Frey P."/>
            <person name="Gelhaye E."/>
            <person name="Goldberg J."/>
            <person name="Grabherr M.G."/>
            <person name="Kodira C.D."/>
            <person name="Kohler A."/>
            <person name="Kuees U."/>
            <person name="Lindquist E.A."/>
            <person name="Lucas S.M."/>
            <person name="Mago R."/>
            <person name="Mauceli E."/>
            <person name="Morin E."/>
            <person name="Murat C."/>
            <person name="Pangilinan J.L."/>
            <person name="Park R."/>
            <person name="Pearson M."/>
            <person name="Quesneville H."/>
            <person name="Rouhier N."/>
            <person name="Sakthikumar S."/>
            <person name="Salamov A.A."/>
            <person name="Schmutz J."/>
            <person name="Selles B."/>
            <person name="Shapiro H."/>
            <person name="Tanguay P."/>
            <person name="Tuskan G.A."/>
            <person name="Henrissat B."/>
            <person name="Van de Peer Y."/>
            <person name="Rouze P."/>
            <person name="Ellis J.G."/>
            <person name="Dodds P.N."/>
            <person name="Schein J.E."/>
            <person name="Zhong S."/>
            <person name="Hamelin R.C."/>
            <person name="Grigoriev I.V."/>
            <person name="Szabo L.J."/>
            <person name="Martin F."/>
        </authorList>
    </citation>
    <scope>NUCLEOTIDE SEQUENCE [LARGE SCALE GENOMIC DNA]</scope>
    <source>
        <strain evidence="3">98AG31 / pathotype 3-4-7</strain>
    </source>
</reference>
<keyword evidence="3" id="KW-1185">Reference proteome</keyword>
<dbReference type="InParanoid" id="F4SC67"/>
<feature type="region of interest" description="Disordered" evidence="1">
    <location>
        <begin position="395"/>
        <end position="416"/>
    </location>
</feature>
<protein>
    <submittedName>
        <fullName evidence="2">Uncharacterized protein</fullName>
    </submittedName>
</protein>
<proteinExistence type="predicted"/>
<dbReference type="HOGENOM" id="CLU_045281_0_0_1"/>
<organism evidence="3">
    <name type="scientific">Melampsora larici-populina (strain 98AG31 / pathotype 3-4-7)</name>
    <name type="common">Poplar leaf rust fungus</name>
    <dbReference type="NCBI Taxonomy" id="747676"/>
    <lineage>
        <taxon>Eukaryota</taxon>
        <taxon>Fungi</taxon>
        <taxon>Dikarya</taxon>
        <taxon>Basidiomycota</taxon>
        <taxon>Pucciniomycotina</taxon>
        <taxon>Pucciniomycetes</taxon>
        <taxon>Pucciniales</taxon>
        <taxon>Melampsoraceae</taxon>
        <taxon>Melampsora</taxon>
    </lineage>
</organism>
<dbReference type="VEuPathDB" id="FungiDB:MELLADRAFT_114103"/>
<dbReference type="KEGG" id="mlr:MELLADRAFT_114103"/>
<dbReference type="Proteomes" id="UP000001072">
    <property type="component" value="Unassembled WGS sequence"/>
</dbReference>
<evidence type="ECO:0000313" key="3">
    <source>
        <dbReference type="Proteomes" id="UP000001072"/>
    </source>
</evidence>